<feature type="transmembrane region" description="Helical" evidence="1">
    <location>
        <begin position="278"/>
        <end position="299"/>
    </location>
</feature>
<name>A0A418KKN8_9ACTN</name>
<reference evidence="2 3" key="1">
    <citation type="submission" date="2018-09" db="EMBL/GenBank/DDBJ databases">
        <title>Isolation, diversity and antifungal activity of actinobacteria from wheat.</title>
        <authorList>
            <person name="Han C."/>
        </authorList>
    </citation>
    <scope>NUCLEOTIDE SEQUENCE [LARGE SCALE GENOMIC DNA]</scope>
    <source>
        <strain evidence="2 3">NEAU-YY265</strain>
    </source>
</reference>
<keyword evidence="3" id="KW-1185">Reference proteome</keyword>
<evidence type="ECO:0008006" key="4">
    <source>
        <dbReference type="Google" id="ProtNLM"/>
    </source>
</evidence>
<keyword evidence="1" id="KW-0472">Membrane</keyword>
<organism evidence="2 3">
    <name type="scientific">Jiangella rhizosphaerae</name>
    <dbReference type="NCBI Taxonomy" id="2293569"/>
    <lineage>
        <taxon>Bacteria</taxon>
        <taxon>Bacillati</taxon>
        <taxon>Actinomycetota</taxon>
        <taxon>Actinomycetes</taxon>
        <taxon>Jiangellales</taxon>
        <taxon>Jiangellaceae</taxon>
        <taxon>Jiangella</taxon>
    </lineage>
</organism>
<evidence type="ECO:0000256" key="1">
    <source>
        <dbReference type="SAM" id="Phobius"/>
    </source>
</evidence>
<gene>
    <name evidence="2" type="ORF">DY240_23130</name>
</gene>
<dbReference type="EMBL" id="QUAL01000273">
    <property type="protein sequence ID" value="RIQ16052.1"/>
    <property type="molecule type" value="Genomic_DNA"/>
</dbReference>
<comment type="caution">
    <text evidence="2">The sequence shown here is derived from an EMBL/GenBank/DDBJ whole genome shotgun (WGS) entry which is preliminary data.</text>
</comment>
<evidence type="ECO:0000313" key="2">
    <source>
        <dbReference type="EMBL" id="RIQ16052.1"/>
    </source>
</evidence>
<dbReference type="AlphaFoldDB" id="A0A418KKN8"/>
<proteinExistence type="predicted"/>
<accession>A0A418KKN8</accession>
<evidence type="ECO:0000313" key="3">
    <source>
        <dbReference type="Proteomes" id="UP000284057"/>
    </source>
</evidence>
<feature type="non-terminal residue" evidence="2">
    <location>
        <position position="410"/>
    </location>
</feature>
<dbReference type="Proteomes" id="UP000284057">
    <property type="component" value="Unassembled WGS sequence"/>
</dbReference>
<feature type="transmembrane region" description="Helical" evidence="1">
    <location>
        <begin position="369"/>
        <end position="393"/>
    </location>
</feature>
<feature type="transmembrane region" description="Helical" evidence="1">
    <location>
        <begin position="320"/>
        <end position="349"/>
    </location>
</feature>
<keyword evidence="1" id="KW-1133">Transmembrane helix</keyword>
<protein>
    <recommendedName>
        <fullName evidence="4">ABC transporter permease</fullName>
    </recommendedName>
</protein>
<sequence>MTGAWLRLELNRRWRSLLVLALLVAFAGGAVLATVAGARRGASAAHRLDAATLPATAQLMPGDPDFDWDAVRAVPGVAAVGEVAFGAYEIDGVPVDGPVPADRNVLRTVERPVVLDGRLADPGRVDEAVVTPRFVQTYGHGAGDAVTVRLYRPETLSTTVTDWRGPAEEGTRPPADGPEVRVRVVGVVRSPLFTDQPGAPGWLVPTPAFFTAYSDHLLGPQGATSAMVRLDDGGSGYADFKEAVTDLTGRTDLPMWSEAAANAFNQGILDIEATAVTAFALAAAAAAVVLVGQAVARHTAAVMTDLRVLGALGLAPRQQVVAAAAGPALAGIAGMTAGACAAVLASAWFPLGTAAQREPAPGIDVDWTVLATGWCAVVVVVAGGSVLAAAAALRASRSTAAPRRSPVAAA</sequence>
<keyword evidence="1" id="KW-0812">Transmembrane</keyword>